<evidence type="ECO:0000256" key="2">
    <source>
        <dbReference type="ARBA" id="ARBA00004202"/>
    </source>
</evidence>
<comment type="similarity">
    <text evidence="4">Belongs to the SUA5 family.</text>
</comment>
<evidence type="ECO:0000256" key="6">
    <source>
        <dbReference type="ARBA" id="ARBA00015492"/>
    </source>
</evidence>
<evidence type="ECO:0000256" key="14">
    <source>
        <dbReference type="ARBA" id="ARBA00058524"/>
    </source>
</evidence>
<dbReference type="GO" id="GO:0005739">
    <property type="term" value="C:mitochondrion"/>
    <property type="evidence" value="ECO:0007669"/>
    <property type="project" value="UniProtKB-SubCell"/>
</dbReference>
<gene>
    <name evidence="17" type="ORF">NQ318_001861</name>
</gene>
<comment type="subcellular location">
    <subcellularLocation>
        <location evidence="2">Cell membrane</location>
        <topology evidence="2">Peripheral membrane protein</topology>
    </subcellularLocation>
    <subcellularLocation>
        <location evidence="3">Cytoplasm</location>
    </subcellularLocation>
    <subcellularLocation>
        <location evidence="1">Mitochondrion</location>
    </subcellularLocation>
</comment>
<evidence type="ECO:0000256" key="11">
    <source>
        <dbReference type="ARBA" id="ARBA00023128"/>
    </source>
</evidence>
<keyword evidence="8" id="KW-0963">Cytoplasm</keyword>
<evidence type="ECO:0000256" key="8">
    <source>
        <dbReference type="ARBA" id="ARBA00022490"/>
    </source>
</evidence>
<evidence type="ECO:0000256" key="3">
    <source>
        <dbReference type="ARBA" id="ARBA00004496"/>
    </source>
</evidence>
<keyword evidence="18" id="KW-1185">Reference proteome</keyword>
<evidence type="ECO:0000256" key="4">
    <source>
        <dbReference type="ARBA" id="ARBA00007663"/>
    </source>
</evidence>
<keyword evidence="9" id="KW-0808">Transferase</keyword>
<evidence type="ECO:0000256" key="5">
    <source>
        <dbReference type="ARBA" id="ARBA00012584"/>
    </source>
</evidence>
<dbReference type="Gene3D" id="3.90.870.10">
    <property type="entry name" value="DHBP synthase"/>
    <property type="match status" value="1"/>
</dbReference>
<dbReference type="FunFam" id="3.90.870.10:FF:000007">
    <property type="entry name" value="YrdC N6-threonylcarbamoyltransferase domain containing"/>
    <property type="match status" value="1"/>
</dbReference>
<accession>A0AAV8Z1V6</accession>
<evidence type="ECO:0000256" key="7">
    <source>
        <dbReference type="ARBA" id="ARBA00022475"/>
    </source>
</evidence>
<dbReference type="NCBIfam" id="TIGR00057">
    <property type="entry name" value="L-threonylcarbamoyladenylate synthase"/>
    <property type="match status" value="1"/>
</dbReference>
<evidence type="ECO:0000256" key="12">
    <source>
        <dbReference type="ARBA" id="ARBA00023136"/>
    </source>
</evidence>
<evidence type="ECO:0000259" key="16">
    <source>
        <dbReference type="PROSITE" id="PS51163"/>
    </source>
</evidence>
<evidence type="ECO:0000256" key="15">
    <source>
        <dbReference type="ARBA" id="ARBA00063146"/>
    </source>
</evidence>
<comment type="function">
    <text evidence="14">Cytoplasmic and mitochondrial threonylcarbamoyl-AMP synthase required for the formation of a threonylcarbamoyl group on adenosine at position 37 (t(6)A37) in tRNAs that read codons beginning with adenine. Catalyzes the conversion of L-threonine, HCO(3)(-)/CO(2) and ATP to give threonylcarbamoyl-AMP (TC-AMP) as the acyladenylate intermediate, with the release of diphosphate. Participates in t(6)A37 formation in cytoplasmic and mitochondrial tRNAs. May regulate the activity of some transporters.</text>
</comment>
<dbReference type="InterPro" id="IPR050156">
    <property type="entry name" value="TC-AMP_synthase_SUA5"/>
</dbReference>
<name>A0AAV8Z1V6_9CUCU</name>
<protein>
    <recommendedName>
        <fullName evidence="6">Threonylcarbamoyl-AMP synthase</fullName>
        <ecNumber evidence="5">2.7.7.87</ecNumber>
    </recommendedName>
</protein>
<keyword evidence="7" id="KW-1003">Cell membrane</keyword>
<dbReference type="PROSITE" id="PS51163">
    <property type="entry name" value="YRDC"/>
    <property type="match status" value="1"/>
</dbReference>
<dbReference type="InterPro" id="IPR006070">
    <property type="entry name" value="Sua5-like_dom"/>
</dbReference>
<evidence type="ECO:0000256" key="10">
    <source>
        <dbReference type="ARBA" id="ARBA00022946"/>
    </source>
</evidence>
<dbReference type="EC" id="2.7.7.87" evidence="5"/>
<sequence>MLFNDFISLMYKLRVHLLESRAVKILKGSGVVAIPTDTVYGLACDATDSSAIEKLYNIKQRHKEKPLAICISEADEVAKWGNVDHLPRGLLEALLPGPVTLVLQCLDGDLDESLTLNGKVAMRVPDYPFIRSLARDLGRPLALTSANLSNAPSAVNLWGFAPIWEKLDEIFDGGDLGCGQEASTIVDLSLSGTYFVIREGAAYEETVKILREFSLKPRQG</sequence>
<evidence type="ECO:0000313" key="18">
    <source>
        <dbReference type="Proteomes" id="UP001162162"/>
    </source>
</evidence>
<dbReference type="InterPro" id="IPR017945">
    <property type="entry name" value="DHBP_synth_RibB-like_a/b_dom"/>
</dbReference>
<dbReference type="GO" id="GO:0006450">
    <property type="term" value="P:regulation of translational fidelity"/>
    <property type="evidence" value="ECO:0007669"/>
    <property type="project" value="TreeGrafter"/>
</dbReference>
<evidence type="ECO:0000256" key="1">
    <source>
        <dbReference type="ARBA" id="ARBA00004173"/>
    </source>
</evidence>
<dbReference type="PANTHER" id="PTHR17490:SF10">
    <property type="entry name" value="THREONYLCARBAMOYL-AMP SYNTHASE"/>
    <property type="match status" value="1"/>
</dbReference>
<keyword evidence="11" id="KW-0496">Mitochondrion</keyword>
<feature type="domain" description="YrdC-like" evidence="16">
    <location>
        <begin position="16"/>
        <end position="202"/>
    </location>
</feature>
<dbReference type="GO" id="GO:0005886">
    <property type="term" value="C:plasma membrane"/>
    <property type="evidence" value="ECO:0007669"/>
    <property type="project" value="UniProtKB-SubCell"/>
</dbReference>
<evidence type="ECO:0000256" key="9">
    <source>
        <dbReference type="ARBA" id="ARBA00022679"/>
    </source>
</evidence>
<organism evidence="17 18">
    <name type="scientific">Aromia moschata</name>
    <dbReference type="NCBI Taxonomy" id="1265417"/>
    <lineage>
        <taxon>Eukaryota</taxon>
        <taxon>Metazoa</taxon>
        <taxon>Ecdysozoa</taxon>
        <taxon>Arthropoda</taxon>
        <taxon>Hexapoda</taxon>
        <taxon>Insecta</taxon>
        <taxon>Pterygota</taxon>
        <taxon>Neoptera</taxon>
        <taxon>Endopterygota</taxon>
        <taxon>Coleoptera</taxon>
        <taxon>Polyphaga</taxon>
        <taxon>Cucujiformia</taxon>
        <taxon>Chrysomeloidea</taxon>
        <taxon>Cerambycidae</taxon>
        <taxon>Cerambycinae</taxon>
        <taxon>Callichromatini</taxon>
        <taxon>Aromia</taxon>
    </lineage>
</organism>
<dbReference type="Proteomes" id="UP001162162">
    <property type="component" value="Unassembled WGS sequence"/>
</dbReference>
<evidence type="ECO:0000313" key="17">
    <source>
        <dbReference type="EMBL" id="KAJ8957865.1"/>
    </source>
</evidence>
<keyword evidence="12" id="KW-0472">Membrane</keyword>
<evidence type="ECO:0000256" key="13">
    <source>
        <dbReference type="ARBA" id="ARBA00048366"/>
    </source>
</evidence>
<dbReference type="GO" id="GO:0000049">
    <property type="term" value="F:tRNA binding"/>
    <property type="evidence" value="ECO:0007669"/>
    <property type="project" value="TreeGrafter"/>
</dbReference>
<dbReference type="AlphaFoldDB" id="A0AAV8Z1V6"/>
<dbReference type="GO" id="GO:0003725">
    <property type="term" value="F:double-stranded RNA binding"/>
    <property type="evidence" value="ECO:0007669"/>
    <property type="project" value="InterPro"/>
</dbReference>
<proteinExistence type="inferred from homology"/>
<comment type="catalytic activity">
    <reaction evidence="13">
        <text>L-threonine + hydrogencarbonate + ATP = L-threonylcarbamoyladenylate + diphosphate + H2O</text>
        <dbReference type="Rhea" id="RHEA:36407"/>
        <dbReference type="ChEBI" id="CHEBI:15377"/>
        <dbReference type="ChEBI" id="CHEBI:17544"/>
        <dbReference type="ChEBI" id="CHEBI:30616"/>
        <dbReference type="ChEBI" id="CHEBI:33019"/>
        <dbReference type="ChEBI" id="CHEBI:57926"/>
        <dbReference type="ChEBI" id="CHEBI:73682"/>
        <dbReference type="EC" id="2.7.7.87"/>
    </reaction>
</comment>
<dbReference type="GO" id="GO:0061710">
    <property type="term" value="F:L-threonylcarbamoyladenylate synthase"/>
    <property type="evidence" value="ECO:0007669"/>
    <property type="project" value="UniProtKB-EC"/>
</dbReference>
<dbReference type="SUPFAM" id="SSF55821">
    <property type="entry name" value="YrdC/RibB"/>
    <property type="match status" value="1"/>
</dbReference>
<comment type="subunit">
    <text evidence="15">Interacts with RSC1A1.</text>
</comment>
<keyword evidence="10" id="KW-0809">Transit peptide</keyword>
<reference evidence="17" key="1">
    <citation type="journal article" date="2023" name="Insect Mol. Biol.">
        <title>Genome sequencing provides insights into the evolution of gene families encoding plant cell wall-degrading enzymes in longhorned beetles.</title>
        <authorList>
            <person name="Shin N.R."/>
            <person name="Okamura Y."/>
            <person name="Kirsch R."/>
            <person name="Pauchet Y."/>
        </authorList>
    </citation>
    <scope>NUCLEOTIDE SEQUENCE</scope>
    <source>
        <strain evidence="17">AMC_N1</strain>
    </source>
</reference>
<dbReference type="EMBL" id="JAPWTK010000020">
    <property type="protein sequence ID" value="KAJ8957865.1"/>
    <property type="molecule type" value="Genomic_DNA"/>
</dbReference>
<dbReference type="PANTHER" id="PTHR17490">
    <property type="entry name" value="SUA5"/>
    <property type="match status" value="1"/>
</dbReference>
<dbReference type="Pfam" id="PF01300">
    <property type="entry name" value="Sua5_yciO_yrdC"/>
    <property type="match status" value="1"/>
</dbReference>
<comment type="caution">
    <text evidence="17">The sequence shown here is derived from an EMBL/GenBank/DDBJ whole genome shotgun (WGS) entry which is preliminary data.</text>
</comment>